<dbReference type="AlphaFoldDB" id="F6G692"/>
<dbReference type="Pfam" id="PF12085">
    <property type="entry name" value="DUF3562"/>
    <property type="match status" value="1"/>
</dbReference>
<gene>
    <name evidence="1" type="ordered locus">RSPO_c00133</name>
</gene>
<proteinExistence type="predicted"/>
<protein>
    <submittedName>
        <fullName evidence="1">Target snare coiled-coil region-harboring protein</fullName>
    </submittedName>
</protein>
<sequence>MPIVVTRRASNAARHCHSKHGEVVMGTAIADQDEQIDKIAQDTGAPADLVRQTYVETMRALAAEARVHDYLSLFVTRRVMAALQGRRVPPR</sequence>
<evidence type="ECO:0000313" key="2">
    <source>
        <dbReference type="Proteomes" id="UP000007953"/>
    </source>
</evidence>
<dbReference type="Proteomes" id="UP000007953">
    <property type="component" value="Chromosome"/>
</dbReference>
<organism evidence="1 2">
    <name type="scientific">Ralstonia solanacearum (strain Po82)</name>
    <dbReference type="NCBI Taxonomy" id="1031711"/>
    <lineage>
        <taxon>Bacteria</taxon>
        <taxon>Pseudomonadati</taxon>
        <taxon>Pseudomonadota</taxon>
        <taxon>Betaproteobacteria</taxon>
        <taxon>Burkholderiales</taxon>
        <taxon>Burkholderiaceae</taxon>
        <taxon>Ralstonia</taxon>
        <taxon>Ralstonia solanacearum species complex</taxon>
    </lineage>
</organism>
<name>F6G692_RALS8</name>
<dbReference type="InterPro" id="IPR021945">
    <property type="entry name" value="DUF3562"/>
</dbReference>
<evidence type="ECO:0000313" key="1">
    <source>
        <dbReference type="EMBL" id="AEG67437.1"/>
    </source>
</evidence>
<dbReference type="HOGENOM" id="CLU_187687_0_0_4"/>
<accession>F6G692</accession>
<reference evidence="1 2" key="1">
    <citation type="journal article" date="2011" name="J. Bacteriol.">
        <title>Complete genome sequence of the plant pathogen Ralstonia solanacearum strain Po82.</title>
        <authorList>
            <person name="Xu J."/>
            <person name="Zheng H.J."/>
            <person name="Liu L."/>
            <person name="Pan Z.C."/>
            <person name="Prior P."/>
            <person name="Tang B."/>
            <person name="Xu J.S."/>
            <person name="Zhang H."/>
            <person name="Tian Q."/>
            <person name="Zhang L.Q."/>
            <person name="Feng J."/>
        </authorList>
    </citation>
    <scope>NUCLEOTIDE SEQUENCE [LARGE SCALE GENOMIC DNA]</scope>
    <source>
        <strain evidence="1 2">Po82</strain>
    </source>
</reference>
<dbReference type="EMBL" id="CP002819">
    <property type="protein sequence ID" value="AEG67437.1"/>
    <property type="molecule type" value="Genomic_DNA"/>
</dbReference>
<dbReference type="PATRIC" id="fig|1031711.3.peg.131"/>
<dbReference type="KEGG" id="rsn:RSPO_c00133"/>
<dbReference type="eggNOG" id="ENOG503179R">
    <property type="taxonomic scope" value="Bacteria"/>
</dbReference>